<evidence type="ECO:0000256" key="1">
    <source>
        <dbReference type="SAM" id="MobiDB-lite"/>
    </source>
</evidence>
<dbReference type="Proteomes" id="UP001652600">
    <property type="component" value="Chromosome 9"/>
</dbReference>
<dbReference type="InParanoid" id="A0A1S4E4Z1"/>
<organism evidence="3 4">
    <name type="scientific">Cucumis melo</name>
    <name type="common">Muskmelon</name>
    <dbReference type="NCBI Taxonomy" id="3656"/>
    <lineage>
        <taxon>Eukaryota</taxon>
        <taxon>Viridiplantae</taxon>
        <taxon>Streptophyta</taxon>
        <taxon>Embryophyta</taxon>
        <taxon>Tracheophyta</taxon>
        <taxon>Spermatophyta</taxon>
        <taxon>Magnoliopsida</taxon>
        <taxon>eudicotyledons</taxon>
        <taxon>Gunneridae</taxon>
        <taxon>Pentapetalae</taxon>
        <taxon>rosids</taxon>
        <taxon>fabids</taxon>
        <taxon>Cucurbitales</taxon>
        <taxon>Cucurbitaceae</taxon>
        <taxon>Benincaseae</taxon>
        <taxon>Cucumis</taxon>
    </lineage>
</organism>
<dbReference type="InterPro" id="IPR006553">
    <property type="entry name" value="Leu-rich_rpt_Cys-con_subtyp"/>
</dbReference>
<accession>A0A1S4E4Z1</accession>
<dbReference type="PROSITE" id="PS50181">
    <property type="entry name" value="FBOX"/>
    <property type="match status" value="1"/>
</dbReference>
<evidence type="ECO:0000313" key="4">
    <source>
        <dbReference type="RefSeq" id="XP_016903294.2"/>
    </source>
</evidence>
<reference evidence="4" key="1">
    <citation type="submission" date="2025-08" db="UniProtKB">
        <authorList>
            <consortium name="RefSeq"/>
        </authorList>
    </citation>
    <scope>IDENTIFICATION</scope>
    <source>
        <tissue evidence="4">Stem</tissue>
    </source>
</reference>
<dbReference type="InterPro" id="IPR050648">
    <property type="entry name" value="F-box_LRR-repeat"/>
</dbReference>
<dbReference type="AlphaFoldDB" id="A0A1S4E4Z1"/>
<dbReference type="PANTHER" id="PTHR13382:SF16">
    <property type="entry name" value="F-BOX PROTEIN SKIP28"/>
    <property type="match status" value="1"/>
</dbReference>
<dbReference type="Pfam" id="PF12937">
    <property type="entry name" value="F-box-like"/>
    <property type="match status" value="1"/>
</dbReference>
<dbReference type="InterPro" id="IPR001810">
    <property type="entry name" value="F-box_dom"/>
</dbReference>
<dbReference type="InterPro" id="IPR017900">
    <property type="entry name" value="4Fe4S_Fe_S_CS"/>
</dbReference>
<dbReference type="SMART" id="SM00367">
    <property type="entry name" value="LRR_CC"/>
    <property type="match status" value="2"/>
</dbReference>
<dbReference type="InterPro" id="IPR036047">
    <property type="entry name" value="F-box-like_dom_sf"/>
</dbReference>
<dbReference type="Gene3D" id="1.20.1280.50">
    <property type="match status" value="1"/>
</dbReference>
<dbReference type="InterPro" id="IPR032675">
    <property type="entry name" value="LRR_dom_sf"/>
</dbReference>
<dbReference type="PANTHER" id="PTHR13382">
    <property type="entry name" value="MITOCHONDRIAL ATP SYNTHASE COUPLING FACTOR B"/>
    <property type="match status" value="1"/>
</dbReference>
<evidence type="ECO:0000313" key="3">
    <source>
        <dbReference type="Proteomes" id="UP001652600"/>
    </source>
</evidence>
<dbReference type="Gene3D" id="3.80.10.10">
    <property type="entry name" value="Ribonuclease Inhibitor"/>
    <property type="match status" value="1"/>
</dbReference>
<protein>
    <submittedName>
        <fullName evidence="4">F-box protein SKIP28 isoform X1</fullName>
    </submittedName>
</protein>
<dbReference type="eggNOG" id="ENOG502R97J">
    <property type="taxonomic scope" value="Eukaryota"/>
</dbReference>
<dbReference type="FunCoup" id="A0A1S4E4Z1">
    <property type="interactions" value="868"/>
</dbReference>
<feature type="region of interest" description="Disordered" evidence="1">
    <location>
        <begin position="1"/>
        <end position="45"/>
    </location>
</feature>
<feature type="domain" description="F-box" evidence="2">
    <location>
        <begin position="41"/>
        <end position="88"/>
    </location>
</feature>
<keyword evidence="3" id="KW-1185">Reference proteome</keyword>
<dbReference type="GO" id="GO:0005737">
    <property type="term" value="C:cytoplasm"/>
    <property type="evidence" value="ECO:0007669"/>
    <property type="project" value="TreeGrafter"/>
</dbReference>
<sequence length="349" mass="39260">MTGPESSVAKELGISRTSAAEKKDEELTSMSENQEPPNPAAVAEAGPPHEALFHVVSYLSLFELLSMSAVCVSLRDAVEHDVLPWLHIVVDGRLSSRLSDYTLGRIARKAGGRLRTLALIDCFKISDSGLHEVVENNPLLTKLYVPGCTSLTPAGVVRAVKTSSQHSHNLKNLMIGGIYNIENHHLEVLRSHLLENRSQNKQQEWRQVHHLYHEHVDRPNLLSNDFLPLIDVQICPKCYDIRNVYDCSRERCKIKQGENLLADCRGCISCMPRCEECGGCVDVDEIEEAICPGIVCSSCWLQLPKCNHCNRPFCKRHRDNIDEVEEEDDEEYLETFGTKNLEYQNTIVG</sequence>
<dbReference type="SUPFAM" id="SSF81383">
    <property type="entry name" value="F-box domain"/>
    <property type="match status" value="1"/>
</dbReference>
<dbReference type="GeneID" id="103504545"/>
<dbReference type="PROSITE" id="PS00198">
    <property type="entry name" value="4FE4S_FER_1"/>
    <property type="match status" value="1"/>
</dbReference>
<gene>
    <name evidence="4" type="primary">LOC103504545</name>
</gene>
<proteinExistence type="predicted"/>
<dbReference type="RefSeq" id="XP_016903294.2">
    <property type="nucleotide sequence ID" value="XM_017047805.2"/>
</dbReference>
<name>A0A1S4E4Z1_CUCME</name>
<dbReference type="SUPFAM" id="SSF52047">
    <property type="entry name" value="RNI-like"/>
    <property type="match status" value="1"/>
</dbReference>
<evidence type="ECO:0000259" key="2">
    <source>
        <dbReference type="PROSITE" id="PS50181"/>
    </source>
</evidence>